<dbReference type="Proteomes" id="UP000054396">
    <property type="component" value="Unassembled WGS sequence"/>
</dbReference>
<feature type="compositionally biased region" description="Low complexity" evidence="1">
    <location>
        <begin position="614"/>
        <end position="629"/>
    </location>
</feature>
<dbReference type="STRING" id="1685382.AVJ23_19685"/>
<gene>
    <name evidence="3" type="ORF">AVJ23_19685</name>
</gene>
<feature type="domain" description="LysM" evidence="2">
    <location>
        <begin position="783"/>
        <end position="832"/>
    </location>
</feature>
<feature type="region of interest" description="Disordered" evidence="1">
    <location>
        <begin position="31"/>
        <end position="99"/>
    </location>
</feature>
<dbReference type="Pfam" id="PF01476">
    <property type="entry name" value="LysM"/>
    <property type="match status" value="1"/>
</dbReference>
<dbReference type="PROSITE" id="PS51782">
    <property type="entry name" value="LYSM"/>
    <property type="match status" value="1"/>
</dbReference>
<keyword evidence="4" id="KW-1185">Reference proteome</keyword>
<comment type="caution">
    <text evidence="3">The sequence shown here is derived from an EMBL/GenBank/DDBJ whole genome shotgun (WGS) entry which is preliminary data.</text>
</comment>
<name>A0A0W7WEG3_9RHOB</name>
<dbReference type="InterPro" id="IPR018392">
    <property type="entry name" value="LysM"/>
</dbReference>
<feature type="compositionally biased region" description="Low complexity" evidence="1">
    <location>
        <begin position="379"/>
        <end position="396"/>
    </location>
</feature>
<dbReference type="Gene3D" id="3.10.350.10">
    <property type="entry name" value="LysM domain"/>
    <property type="match status" value="1"/>
</dbReference>
<protein>
    <recommendedName>
        <fullName evidence="2">LysM domain-containing protein</fullName>
    </recommendedName>
</protein>
<dbReference type="PANTHER" id="PTHR34700:SF4">
    <property type="entry name" value="PHAGE-LIKE ELEMENT PBSX PROTEIN XKDP"/>
    <property type="match status" value="1"/>
</dbReference>
<evidence type="ECO:0000313" key="4">
    <source>
        <dbReference type="Proteomes" id="UP000054396"/>
    </source>
</evidence>
<organism evidence="3 4">
    <name type="scientific">Pseudoponticoccus marisrubri</name>
    <dbReference type="NCBI Taxonomy" id="1685382"/>
    <lineage>
        <taxon>Bacteria</taxon>
        <taxon>Pseudomonadati</taxon>
        <taxon>Pseudomonadota</taxon>
        <taxon>Alphaproteobacteria</taxon>
        <taxon>Rhodobacterales</taxon>
        <taxon>Roseobacteraceae</taxon>
        <taxon>Pseudoponticoccus</taxon>
    </lineage>
</organism>
<dbReference type="CDD" id="cd00118">
    <property type="entry name" value="LysM"/>
    <property type="match status" value="1"/>
</dbReference>
<dbReference type="InterPro" id="IPR036779">
    <property type="entry name" value="LysM_dom_sf"/>
</dbReference>
<dbReference type="EMBL" id="LPXO01000018">
    <property type="protein sequence ID" value="KUF09020.1"/>
    <property type="molecule type" value="Genomic_DNA"/>
</dbReference>
<dbReference type="RefSeq" id="WP_058863946.1">
    <property type="nucleotide sequence ID" value="NZ_LPXO01000018.1"/>
</dbReference>
<sequence>MSKFALYAAMAGAGTVGVIAVAVATGLVTLPGDEGPVPQSDAAVAPETSAPQPGATPDDAQVDATEDTAPADPVAGRAEPGADDPTMAEPATPAAPSFDVVRTEADGSTLLAGRGTPGATLEVLVNGVPAAELEVGPDGSFTTFLDLKMDGSGSVIALRQTIGDQTVTAQDEVIVAPRLAASEPAPAPVLGDEVATLLLEQAEVPQEGPSEDPAPGTAPAQDDPVAGLRDGEPATLSDAARDPGQPSVDTTELPQPGAPVLAATDGDPAQTPLGTMPGGLTPAPRLASPGRALPLPGQSPDAPAAGTPAPLPRTAEAAETGAEDPASVAQEVGTGVPAEEGTEPGAATRTAPTETAQAETPEAGTPRPEPQGNEAGGSPPAATETAQAETPEAGTPRPEPQGGEAGGSTPAASETGEEVAGLTPEQAEGGEDPLAAPADRAEPGQAAPERAEDVAQEQGSEPSAGERVVRTRTDPATRSAEPEGDSLNAGPVVGDRVAPALEPSPETGTGPEGLPRVAAGPEITAPDSTPTRQPGAAPDPAARAAPRPDPGGAPDPIGAQATVTGTAPQPGAAPGTEPAPTQEALAVLAPGPGRESAPDAPVRPGGSELPRSDASAPAGLQAPAAGDGPTARAEMADPSITARRTPGAQPRPESSDAPRPPAVLLSSPRGVEVLQTAPLNQGQVALDSISYDDAGEVLLSGRGSDATFVRVYLDNAPVTTSRIREDGRWRVELPQVDTGTYTLRVDQLNEAGEVTARVESPFLRESAEVLAAAAALGEGGPVQSITVQPGNTLWGISRERYGRGISYVHVYEANRNRIRDPDLIYPGQIFDMPDSVPPPGE</sequence>
<evidence type="ECO:0000256" key="1">
    <source>
        <dbReference type="SAM" id="MobiDB-lite"/>
    </source>
</evidence>
<evidence type="ECO:0000259" key="2">
    <source>
        <dbReference type="PROSITE" id="PS51782"/>
    </source>
</evidence>
<feature type="compositionally biased region" description="Low complexity" evidence="1">
    <location>
        <begin position="331"/>
        <end position="366"/>
    </location>
</feature>
<proteinExistence type="predicted"/>
<feature type="compositionally biased region" description="Low complexity" evidence="1">
    <location>
        <begin position="534"/>
        <end position="546"/>
    </location>
</feature>
<dbReference type="PANTHER" id="PTHR34700">
    <property type="entry name" value="POTASSIUM BINDING PROTEIN KBP"/>
    <property type="match status" value="1"/>
</dbReference>
<dbReference type="InterPro" id="IPR052196">
    <property type="entry name" value="Bact_Kbp"/>
</dbReference>
<feature type="region of interest" description="Disordered" evidence="1">
    <location>
        <begin position="204"/>
        <end position="663"/>
    </location>
</feature>
<accession>A0A0W7WEG3</accession>
<dbReference type="OrthoDB" id="370541at2"/>
<reference evidence="3 4" key="1">
    <citation type="submission" date="2015-12" db="EMBL/GenBank/DDBJ databases">
        <authorList>
            <person name="Shamseldin A."/>
            <person name="Moawad H."/>
            <person name="Abd El-Rahim W.M."/>
            <person name="Sadowsky M.J."/>
        </authorList>
    </citation>
    <scope>NUCLEOTIDE SEQUENCE [LARGE SCALE GENOMIC DNA]</scope>
    <source>
        <strain evidence="3 4">SJ5A-1</strain>
    </source>
</reference>
<evidence type="ECO:0000313" key="3">
    <source>
        <dbReference type="EMBL" id="KUF09020.1"/>
    </source>
</evidence>
<feature type="compositionally biased region" description="Low complexity" evidence="1">
    <location>
        <begin position="83"/>
        <end position="96"/>
    </location>
</feature>
<feature type="compositionally biased region" description="Low complexity" evidence="1">
    <location>
        <begin position="554"/>
        <end position="584"/>
    </location>
</feature>
<dbReference type="AlphaFoldDB" id="A0A0W7WEG3"/>